<feature type="region of interest" description="Disordered" evidence="1">
    <location>
        <begin position="315"/>
        <end position="334"/>
    </location>
</feature>
<feature type="compositionally biased region" description="Polar residues" evidence="1">
    <location>
        <begin position="69"/>
        <end position="95"/>
    </location>
</feature>
<feature type="compositionally biased region" description="Basic residues" evidence="1">
    <location>
        <begin position="285"/>
        <end position="295"/>
    </location>
</feature>
<dbReference type="EMBL" id="JAPEIS010000003">
    <property type="protein sequence ID" value="KAJ8067775.1"/>
    <property type="molecule type" value="Genomic_DNA"/>
</dbReference>
<accession>A0A9X0ARS4</accession>
<dbReference type="Proteomes" id="UP001152300">
    <property type="component" value="Unassembled WGS sequence"/>
</dbReference>
<sequence>MPVLHQQPVELGQKASKSTLPVSPSVQPNNVIIPRPSSEHLQIQRTAMPLLTRPLELRRMPPRRILSVLPSNGSDNARKPQSSSSEDIQIQNTGMNLPPSLPRRILPVSPSNQSNNVTILWHSSEDLQTQTAGMHPPSQPSELAHKITNQNQKPDITFDVKYWNMMLWHEGEKVFETRLASPDQPIPVLVDADGCYSPTRSVKLESTRKSKRTTSNFKTSKGPQIILKNCPTRFDSPAIPASEAVPNEPAAAVSYNAPILLHSAFSGPSVNAHPPITKQTSEGRKMRHRHRHDSAHHKEFTRTTSNDLMVISDTNPSERRNMPQSHFDNAWSPDKVKSNRLKTRLLSTSRSFNEVPVSHLFRHTASNKNLATEYVIHRNSSEEDAFANFLHMSPRQGSFVYTNLENTETQIRLLRIRPKRQDLLSHIYLNQDGDDKISCDIIHASFKDHPPYLAISYTWGHPDDN</sequence>
<feature type="region of interest" description="Disordered" evidence="1">
    <location>
        <begin position="66"/>
        <end position="99"/>
    </location>
</feature>
<keyword evidence="3" id="KW-1185">Reference proteome</keyword>
<protein>
    <recommendedName>
        <fullName evidence="4">Heterokaryon incompatibility domain-containing protein</fullName>
    </recommendedName>
</protein>
<dbReference type="OrthoDB" id="10427524at2759"/>
<gene>
    <name evidence="2" type="ORF">OCU04_003376</name>
</gene>
<feature type="region of interest" description="Disordered" evidence="1">
    <location>
        <begin position="270"/>
        <end position="299"/>
    </location>
</feature>
<name>A0A9X0ARS4_9HELO</name>
<evidence type="ECO:0000313" key="2">
    <source>
        <dbReference type="EMBL" id="KAJ8067775.1"/>
    </source>
</evidence>
<organism evidence="2 3">
    <name type="scientific">Sclerotinia nivalis</name>
    <dbReference type="NCBI Taxonomy" id="352851"/>
    <lineage>
        <taxon>Eukaryota</taxon>
        <taxon>Fungi</taxon>
        <taxon>Dikarya</taxon>
        <taxon>Ascomycota</taxon>
        <taxon>Pezizomycotina</taxon>
        <taxon>Leotiomycetes</taxon>
        <taxon>Helotiales</taxon>
        <taxon>Sclerotiniaceae</taxon>
        <taxon>Sclerotinia</taxon>
    </lineage>
</organism>
<dbReference type="AlphaFoldDB" id="A0A9X0ARS4"/>
<evidence type="ECO:0008006" key="4">
    <source>
        <dbReference type="Google" id="ProtNLM"/>
    </source>
</evidence>
<evidence type="ECO:0000313" key="3">
    <source>
        <dbReference type="Proteomes" id="UP001152300"/>
    </source>
</evidence>
<comment type="caution">
    <text evidence="2">The sequence shown here is derived from an EMBL/GenBank/DDBJ whole genome shotgun (WGS) entry which is preliminary data.</text>
</comment>
<evidence type="ECO:0000256" key="1">
    <source>
        <dbReference type="SAM" id="MobiDB-lite"/>
    </source>
</evidence>
<feature type="region of interest" description="Disordered" evidence="1">
    <location>
        <begin position="1"/>
        <end position="33"/>
    </location>
</feature>
<proteinExistence type="predicted"/>
<feature type="compositionally biased region" description="Polar residues" evidence="1">
    <location>
        <begin position="15"/>
        <end position="30"/>
    </location>
</feature>
<reference evidence="2" key="1">
    <citation type="submission" date="2022-11" db="EMBL/GenBank/DDBJ databases">
        <title>Genome Resource of Sclerotinia nivalis Strain SnTB1, a Plant Pathogen Isolated from American Ginseng.</title>
        <authorList>
            <person name="Fan S."/>
        </authorList>
    </citation>
    <scope>NUCLEOTIDE SEQUENCE</scope>
    <source>
        <strain evidence="2">SnTB1</strain>
    </source>
</reference>